<sequence>MNNIVAKPQWQKKTKNQQGIVLAISLILLVILSMVAIYAMRSSVSGEQVAKNIRSSEIAAQSAEFALRFCEDRVRYGNLTVNGVTIKVHEQTLSELDWSSELAAARKESKLPMVWNTKTNWAISNPPSSSDNVFSIPIAMLANENMPQITEQKKAPRCMVELYRLRRAEPDVTLSDPYLITTVGFSPDYEEDSSGRAIAGSQYWLQSIFRP</sequence>
<dbReference type="RefSeq" id="WP_382429818.1">
    <property type="nucleotide sequence ID" value="NZ_JBHSHJ010000002.1"/>
</dbReference>
<comment type="caution">
    <text evidence="3">The sequence shown here is derived from an EMBL/GenBank/DDBJ whole genome shotgun (WGS) entry which is preliminary data.</text>
</comment>
<dbReference type="EMBL" id="JBHSHJ010000002">
    <property type="protein sequence ID" value="MFC4787903.1"/>
    <property type="molecule type" value="Genomic_DNA"/>
</dbReference>
<proteinExistence type="predicted"/>
<organism evidence="3 4">
    <name type="scientific">Giesbergeria sinuosa</name>
    <dbReference type="NCBI Taxonomy" id="80883"/>
    <lineage>
        <taxon>Bacteria</taxon>
        <taxon>Pseudomonadati</taxon>
        <taxon>Pseudomonadota</taxon>
        <taxon>Betaproteobacteria</taxon>
        <taxon>Burkholderiales</taxon>
        <taxon>Comamonadaceae</taxon>
        <taxon>Giesbergeria</taxon>
    </lineage>
</organism>
<evidence type="ECO:0000313" key="3">
    <source>
        <dbReference type="EMBL" id="MFC4787903.1"/>
    </source>
</evidence>
<keyword evidence="1" id="KW-1133">Transmembrane helix</keyword>
<keyword evidence="4" id="KW-1185">Reference proteome</keyword>
<feature type="domain" description="Type 4 fimbrial biogenesis protein PilX N-terminal" evidence="2">
    <location>
        <begin position="18"/>
        <end position="67"/>
    </location>
</feature>
<evidence type="ECO:0000256" key="1">
    <source>
        <dbReference type="SAM" id="Phobius"/>
    </source>
</evidence>
<gene>
    <name evidence="3" type="ORF">ACFO6X_02695</name>
</gene>
<keyword evidence="1" id="KW-0472">Membrane</keyword>
<keyword evidence="1" id="KW-0812">Transmembrane</keyword>
<dbReference type="InterPro" id="IPR025746">
    <property type="entry name" value="PilX_N_dom"/>
</dbReference>
<protein>
    <submittedName>
        <fullName evidence="3">PilX N-terminal domain-containing pilus assembly protein</fullName>
    </submittedName>
</protein>
<name>A0ABV9QAJ9_9BURK</name>
<accession>A0ABV9QAJ9</accession>
<feature type="transmembrane region" description="Helical" evidence="1">
    <location>
        <begin position="20"/>
        <end position="40"/>
    </location>
</feature>
<evidence type="ECO:0000259" key="2">
    <source>
        <dbReference type="Pfam" id="PF14341"/>
    </source>
</evidence>
<evidence type="ECO:0000313" key="4">
    <source>
        <dbReference type="Proteomes" id="UP001596001"/>
    </source>
</evidence>
<reference evidence="4" key="1">
    <citation type="journal article" date="2019" name="Int. J. Syst. Evol. Microbiol.">
        <title>The Global Catalogue of Microorganisms (GCM) 10K type strain sequencing project: providing services to taxonomists for standard genome sequencing and annotation.</title>
        <authorList>
            <consortium name="The Broad Institute Genomics Platform"/>
            <consortium name="The Broad Institute Genome Sequencing Center for Infectious Disease"/>
            <person name="Wu L."/>
            <person name="Ma J."/>
        </authorList>
    </citation>
    <scope>NUCLEOTIDE SEQUENCE [LARGE SCALE GENOMIC DNA]</scope>
    <source>
        <strain evidence="4">CCUG 49452</strain>
    </source>
</reference>
<dbReference type="Proteomes" id="UP001596001">
    <property type="component" value="Unassembled WGS sequence"/>
</dbReference>
<dbReference type="Pfam" id="PF14341">
    <property type="entry name" value="PilX_N"/>
    <property type="match status" value="1"/>
</dbReference>